<accession>A0A150G8C2</accession>
<proteinExistence type="predicted"/>
<organism evidence="1 2">
    <name type="scientific">Gonium pectorale</name>
    <name type="common">Green alga</name>
    <dbReference type="NCBI Taxonomy" id="33097"/>
    <lineage>
        <taxon>Eukaryota</taxon>
        <taxon>Viridiplantae</taxon>
        <taxon>Chlorophyta</taxon>
        <taxon>core chlorophytes</taxon>
        <taxon>Chlorophyceae</taxon>
        <taxon>CS clade</taxon>
        <taxon>Chlamydomonadales</taxon>
        <taxon>Volvocaceae</taxon>
        <taxon>Gonium</taxon>
    </lineage>
</organism>
<evidence type="ECO:0000313" key="2">
    <source>
        <dbReference type="Proteomes" id="UP000075714"/>
    </source>
</evidence>
<comment type="caution">
    <text evidence="1">The sequence shown here is derived from an EMBL/GenBank/DDBJ whole genome shotgun (WGS) entry which is preliminary data.</text>
</comment>
<dbReference type="Proteomes" id="UP000075714">
    <property type="component" value="Unassembled WGS sequence"/>
</dbReference>
<keyword evidence="2" id="KW-1185">Reference proteome</keyword>
<gene>
    <name evidence="1" type="ORF">GPECTOR_52g13</name>
</gene>
<protein>
    <submittedName>
        <fullName evidence="1">Uncharacterized protein</fullName>
    </submittedName>
</protein>
<sequence length="292" mass="30173">MPGLGGLASGQSLPGLVGFANPFGDFGIEQQTQLGRLREALGGLGEGADDEEAGLRSGRLGPVAGELAARREPQLAVGERFIGRAETDKDVQLRKLQEALKGEPAIAGVVGSSLLLASSILYTVSPSLATASGGVAAVGALVGNLVAWAKWLHQAEIFFADIKTKGGRRLLEADATDDSPLIGMYRQQMLGQLQTANKALKTWGDQMRAMQGAVQSGPFTAYLRQNAQALAVAQRALKAVGSSPLGSALRLQAPAEGATGLGASLMNGVSGNVGNGKLREQLTDSLNTLFRG</sequence>
<dbReference type="OrthoDB" id="543484at2759"/>
<name>A0A150G8C2_GONPE</name>
<reference evidence="2" key="1">
    <citation type="journal article" date="2016" name="Nat. Commun.">
        <title>The Gonium pectorale genome demonstrates co-option of cell cycle regulation during the evolution of multicellularity.</title>
        <authorList>
            <person name="Hanschen E.R."/>
            <person name="Marriage T.N."/>
            <person name="Ferris P.J."/>
            <person name="Hamaji T."/>
            <person name="Toyoda A."/>
            <person name="Fujiyama A."/>
            <person name="Neme R."/>
            <person name="Noguchi H."/>
            <person name="Minakuchi Y."/>
            <person name="Suzuki M."/>
            <person name="Kawai-Toyooka H."/>
            <person name="Smith D.R."/>
            <person name="Sparks H."/>
            <person name="Anderson J."/>
            <person name="Bakaric R."/>
            <person name="Luria V."/>
            <person name="Karger A."/>
            <person name="Kirschner M.W."/>
            <person name="Durand P.M."/>
            <person name="Michod R.E."/>
            <person name="Nozaki H."/>
            <person name="Olson B.J."/>
        </authorList>
    </citation>
    <scope>NUCLEOTIDE SEQUENCE [LARGE SCALE GENOMIC DNA]</scope>
    <source>
        <strain evidence="2">NIES-2863</strain>
    </source>
</reference>
<dbReference type="AlphaFoldDB" id="A0A150G8C2"/>
<dbReference type="EMBL" id="LSYV01000053">
    <property type="protein sequence ID" value="KXZ45610.1"/>
    <property type="molecule type" value="Genomic_DNA"/>
</dbReference>
<evidence type="ECO:0000313" key="1">
    <source>
        <dbReference type="EMBL" id="KXZ45610.1"/>
    </source>
</evidence>